<dbReference type="InterPro" id="IPR019734">
    <property type="entry name" value="TPR_rpt"/>
</dbReference>
<sequence length="235" mass="26578">MGGGRIITLRSLCDSFPSPYRDNMFREREIRLRAERADLEDTIESLRAQDERSNERIADLEKAIQELRIQLVTSQQERAHVNEIIGNSNSKTTHLEKTIRELRTELSDFQQRANGLLHAHEQKHQCETLYAAGHVNDAAKTLLEITNTMTSEVRANRLIMDWLAEFTTGCISTLETMGDRQSNAEKHEEALTSYSTALSLTPSNPNTLLLKWASLVLIRGSANEALCTAYKVCFA</sequence>
<evidence type="ECO:0000313" key="3">
    <source>
        <dbReference type="EMBL" id="KAG6379519.1"/>
    </source>
</evidence>
<proteinExistence type="predicted"/>
<dbReference type="Gene3D" id="1.25.40.10">
    <property type="entry name" value="Tetratricopeptide repeat domain"/>
    <property type="match status" value="1"/>
</dbReference>
<reference evidence="3" key="1">
    <citation type="submission" date="2021-03" db="EMBL/GenBank/DDBJ databases">
        <title>Evolutionary innovations through gain and loss of genes in the ectomycorrhizal Boletales.</title>
        <authorList>
            <person name="Wu G."/>
            <person name="Miyauchi S."/>
            <person name="Morin E."/>
            <person name="Yang Z.-L."/>
            <person name="Xu J."/>
            <person name="Martin F.M."/>
        </authorList>
    </citation>
    <scope>NUCLEOTIDE SEQUENCE</scope>
    <source>
        <strain evidence="3">BR01</strain>
    </source>
</reference>
<dbReference type="AlphaFoldDB" id="A0A8I2YUM8"/>
<protein>
    <submittedName>
        <fullName evidence="3">Uncharacterized protein</fullName>
    </submittedName>
</protein>
<dbReference type="InterPro" id="IPR011990">
    <property type="entry name" value="TPR-like_helical_dom_sf"/>
</dbReference>
<keyword evidence="4" id="KW-1185">Reference proteome</keyword>
<dbReference type="Proteomes" id="UP000683000">
    <property type="component" value="Unassembled WGS sequence"/>
</dbReference>
<name>A0A8I2YUM8_9AGAM</name>
<accession>A0A8I2YUM8</accession>
<evidence type="ECO:0000256" key="1">
    <source>
        <dbReference type="PROSITE-ProRule" id="PRU00339"/>
    </source>
</evidence>
<feature type="coiled-coil region" evidence="2">
    <location>
        <begin position="29"/>
        <end position="119"/>
    </location>
</feature>
<feature type="repeat" description="TPR" evidence="1">
    <location>
        <begin position="171"/>
        <end position="204"/>
    </location>
</feature>
<evidence type="ECO:0000313" key="4">
    <source>
        <dbReference type="Proteomes" id="UP000683000"/>
    </source>
</evidence>
<dbReference type="EMBL" id="JAGFBS010000004">
    <property type="protein sequence ID" value="KAG6379519.1"/>
    <property type="molecule type" value="Genomic_DNA"/>
</dbReference>
<organism evidence="3 4">
    <name type="scientific">Boletus reticuloceps</name>
    <dbReference type="NCBI Taxonomy" id="495285"/>
    <lineage>
        <taxon>Eukaryota</taxon>
        <taxon>Fungi</taxon>
        <taxon>Dikarya</taxon>
        <taxon>Basidiomycota</taxon>
        <taxon>Agaricomycotina</taxon>
        <taxon>Agaricomycetes</taxon>
        <taxon>Agaricomycetidae</taxon>
        <taxon>Boletales</taxon>
        <taxon>Boletineae</taxon>
        <taxon>Boletaceae</taxon>
        <taxon>Boletoideae</taxon>
        <taxon>Boletus</taxon>
    </lineage>
</organism>
<evidence type="ECO:0000256" key="2">
    <source>
        <dbReference type="SAM" id="Coils"/>
    </source>
</evidence>
<dbReference type="PROSITE" id="PS50005">
    <property type="entry name" value="TPR"/>
    <property type="match status" value="1"/>
</dbReference>
<comment type="caution">
    <text evidence="3">The sequence shown here is derived from an EMBL/GenBank/DDBJ whole genome shotgun (WGS) entry which is preliminary data.</text>
</comment>
<keyword evidence="1" id="KW-0802">TPR repeat</keyword>
<keyword evidence="2" id="KW-0175">Coiled coil</keyword>
<dbReference type="OrthoDB" id="2690920at2759"/>
<gene>
    <name evidence="3" type="ORF">JVT61DRAFT_10012</name>
</gene>